<comment type="cofactor">
    <cofactor evidence="1">
        <name>thiamine diphosphate</name>
        <dbReference type="ChEBI" id="CHEBI:58937"/>
    </cofactor>
</comment>
<name>A0A538SRC4_UNCEI</name>
<evidence type="ECO:0000313" key="6">
    <source>
        <dbReference type="Proteomes" id="UP000320184"/>
    </source>
</evidence>
<dbReference type="Gene3D" id="3.40.50.970">
    <property type="match status" value="2"/>
</dbReference>
<dbReference type="PANTHER" id="PTHR43257">
    <property type="entry name" value="PYRUVATE DEHYDROGENASE E1 COMPONENT BETA SUBUNIT"/>
    <property type="match status" value="1"/>
</dbReference>
<accession>A0A538SRC4</accession>
<dbReference type="InterPro" id="IPR001017">
    <property type="entry name" value="DH_E1"/>
</dbReference>
<dbReference type="EMBL" id="VBOT01000007">
    <property type="protein sequence ID" value="TMQ53932.1"/>
    <property type="molecule type" value="Genomic_DNA"/>
</dbReference>
<dbReference type="InterPro" id="IPR009014">
    <property type="entry name" value="Transketo_C/PFOR_II"/>
</dbReference>
<dbReference type="CDD" id="cd02000">
    <property type="entry name" value="TPP_E1_PDC_ADC_BCADC"/>
    <property type="match status" value="1"/>
</dbReference>
<proteinExistence type="predicted"/>
<dbReference type="FunFam" id="3.40.50.970:FF:000001">
    <property type="entry name" value="Pyruvate dehydrogenase E1 beta subunit"/>
    <property type="match status" value="1"/>
</dbReference>
<dbReference type="InterPro" id="IPR005475">
    <property type="entry name" value="Transketolase-like_Pyr-bd"/>
</dbReference>
<dbReference type="SUPFAM" id="SSF52922">
    <property type="entry name" value="TK C-terminal domain-like"/>
    <property type="match status" value="1"/>
</dbReference>
<dbReference type="FunFam" id="3.40.50.920:FF:000001">
    <property type="entry name" value="Pyruvate dehydrogenase E1 beta subunit"/>
    <property type="match status" value="1"/>
</dbReference>
<organism evidence="5 6">
    <name type="scientific">Eiseniibacteriota bacterium</name>
    <dbReference type="NCBI Taxonomy" id="2212470"/>
    <lineage>
        <taxon>Bacteria</taxon>
        <taxon>Candidatus Eiseniibacteriota</taxon>
    </lineage>
</organism>
<evidence type="ECO:0000313" key="5">
    <source>
        <dbReference type="EMBL" id="TMQ53932.1"/>
    </source>
</evidence>
<dbReference type="Gene3D" id="3.40.50.920">
    <property type="match status" value="1"/>
</dbReference>
<feature type="domain" description="Transketolase-like pyrimidine-binding" evidence="4">
    <location>
        <begin position="374"/>
        <end position="562"/>
    </location>
</feature>
<dbReference type="GO" id="GO:0016624">
    <property type="term" value="F:oxidoreductase activity, acting on the aldehyde or oxo group of donors, disulfide as acceptor"/>
    <property type="evidence" value="ECO:0007669"/>
    <property type="project" value="InterPro"/>
</dbReference>
<evidence type="ECO:0000259" key="4">
    <source>
        <dbReference type="SMART" id="SM00861"/>
    </source>
</evidence>
<evidence type="ECO:0000256" key="2">
    <source>
        <dbReference type="ARBA" id="ARBA00023002"/>
    </source>
</evidence>
<dbReference type="SMART" id="SM00861">
    <property type="entry name" value="Transket_pyr"/>
    <property type="match status" value="1"/>
</dbReference>
<gene>
    <name evidence="5" type="ORF">E6K73_00680</name>
</gene>
<reference evidence="5 6" key="1">
    <citation type="journal article" date="2019" name="Nat. Microbiol.">
        <title>Mediterranean grassland soil C-N compound turnover is dependent on rainfall and depth, and is mediated by genomically divergent microorganisms.</title>
        <authorList>
            <person name="Diamond S."/>
            <person name="Andeer P.F."/>
            <person name="Li Z."/>
            <person name="Crits-Christoph A."/>
            <person name="Burstein D."/>
            <person name="Anantharaman K."/>
            <person name="Lane K.R."/>
            <person name="Thomas B.C."/>
            <person name="Pan C."/>
            <person name="Northen T.R."/>
            <person name="Banfield J.F."/>
        </authorList>
    </citation>
    <scope>NUCLEOTIDE SEQUENCE [LARGE SCALE GENOMIC DNA]</scope>
    <source>
        <strain evidence="5">WS_3</strain>
    </source>
</reference>
<keyword evidence="3" id="KW-0786">Thiamine pyrophosphate</keyword>
<dbReference type="InterPro" id="IPR033248">
    <property type="entry name" value="Transketolase_C"/>
</dbReference>
<comment type="caution">
    <text evidence="5">The sequence shown here is derived from an EMBL/GenBank/DDBJ whole genome shotgun (WGS) entry which is preliminary data.</text>
</comment>
<evidence type="ECO:0000256" key="3">
    <source>
        <dbReference type="ARBA" id="ARBA00023052"/>
    </source>
</evidence>
<dbReference type="AlphaFoldDB" id="A0A538SRC4"/>
<dbReference type="Pfam" id="PF02779">
    <property type="entry name" value="Transket_pyr"/>
    <property type="match status" value="1"/>
</dbReference>
<evidence type="ECO:0000256" key="1">
    <source>
        <dbReference type="ARBA" id="ARBA00001964"/>
    </source>
</evidence>
<dbReference type="Pfam" id="PF02780">
    <property type="entry name" value="Transketolase_C"/>
    <property type="match status" value="1"/>
</dbReference>
<dbReference type="InterPro" id="IPR029061">
    <property type="entry name" value="THDP-binding"/>
</dbReference>
<sequence>MSALRTAAKPLARYHGLTAQDLVGLYRTMYTSRRLDDEEIRLKKLNQIFFQISGAGHEAVLAAAGKALRPGYDWFYPYYRDRALCLQLGMTPKEMLLSAVAAEEDPNSGGRQMPSHWGHKKLNIVSQSSPTGTQFLQAVGAAEAVVKYKELESDHAQLAGRAQGDEVVLVTAGDGTTSEGEFWEAMNTASILKLPVIFLIEDNGYAISVPVDVQTAGGNVAPLVRNFPSLYWVGEINGSDPIESYGILKEAAAHCRARQGPAFVRALVTRPYSHSMSDDETKYRSRTEREAEAQRDCLRTYARFLIDEGFLDEAALEGLHAEALAEIRAASDEALKGTQPPRESVTRYVYSADVDPTSDRFAVEPKIENPQQTETLLQLVNYCLRDEMKRDPRIIMFGEDIADASHEEVLAETKGKGGVFGVTWGLQKLYGKHRVYNSPLAEASIVGRAIGLATLGLRPVVEIQFFDYIWPAMMQIRNELSNLRWRSNNAFAAPVIIRVAYGGYLQGGAPYHSQCGESIFAHCPGVRVVLPSNALDANGLLRTALRSEDPVLFLEHKHLYRQPYAKAPYPGPDYTVPFGRARVVREGSDVTVVTYGALVQRTFLAAQEAAEQGIETEILDLRTLQPLDFESVARSVRKTGRAIVAHEDTMFCGYGAEVAALIAEQCFMDLDAPVRRVAALDTMVAYAPTLEDHILPQKGDVLRAIREIADY</sequence>
<dbReference type="Proteomes" id="UP000320184">
    <property type="component" value="Unassembled WGS sequence"/>
</dbReference>
<dbReference type="CDD" id="cd07036">
    <property type="entry name" value="TPP_PYR_E1-PDHc-beta_like"/>
    <property type="match status" value="1"/>
</dbReference>
<dbReference type="SUPFAM" id="SSF52518">
    <property type="entry name" value="Thiamin diphosphate-binding fold (THDP-binding)"/>
    <property type="match status" value="2"/>
</dbReference>
<keyword evidence="2" id="KW-0560">Oxidoreductase</keyword>
<dbReference type="PANTHER" id="PTHR43257:SF2">
    <property type="entry name" value="PYRUVATE DEHYDROGENASE E1 COMPONENT SUBUNIT BETA"/>
    <property type="match status" value="1"/>
</dbReference>
<protein>
    <submittedName>
        <fullName evidence="5">Dehydrogenase</fullName>
    </submittedName>
</protein>
<dbReference type="Pfam" id="PF00676">
    <property type="entry name" value="E1_dh"/>
    <property type="match status" value="1"/>
</dbReference>